<evidence type="ECO:0000256" key="1">
    <source>
        <dbReference type="ARBA" id="ARBA00022529"/>
    </source>
</evidence>
<keyword evidence="1" id="KW-0929">Antimicrobial</keyword>
<dbReference type="InterPro" id="IPR036779">
    <property type="entry name" value="LysM_dom_sf"/>
</dbReference>
<dbReference type="Gene3D" id="1.10.530.10">
    <property type="match status" value="1"/>
</dbReference>
<keyword evidence="7" id="KW-1185">Reference proteome</keyword>
<dbReference type="PROSITE" id="PS51782">
    <property type="entry name" value="LYSM"/>
    <property type="match status" value="1"/>
</dbReference>
<organism evidence="6 7">
    <name type="scientific">Pedobacter segetis</name>
    <dbReference type="NCBI Taxonomy" id="2793069"/>
    <lineage>
        <taxon>Bacteria</taxon>
        <taxon>Pseudomonadati</taxon>
        <taxon>Bacteroidota</taxon>
        <taxon>Sphingobacteriia</taxon>
        <taxon>Sphingobacteriales</taxon>
        <taxon>Sphingobacteriaceae</taxon>
        <taxon>Pedobacter</taxon>
    </lineage>
</organism>
<evidence type="ECO:0000256" key="4">
    <source>
        <dbReference type="ARBA" id="ARBA00032108"/>
    </source>
</evidence>
<dbReference type="SMART" id="SM00047">
    <property type="entry name" value="LYZ2"/>
    <property type="match status" value="1"/>
</dbReference>
<comment type="caution">
    <text evidence="6">The sequence shown here is derived from an EMBL/GenBank/DDBJ whole genome shotgun (WGS) entry which is preliminary data.</text>
</comment>
<reference evidence="6 7" key="1">
    <citation type="submission" date="2020-12" db="EMBL/GenBank/DDBJ databases">
        <title>Bacterial novel species Pedobacter sp. SD-b isolated from soil.</title>
        <authorList>
            <person name="Jung H.-Y."/>
        </authorList>
    </citation>
    <scope>NUCLEOTIDE SEQUENCE [LARGE SCALE GENOMIC DNA]</scope>
    <source>
        <strain evidence="6 7">SD-b</strain>
    </source>
</reference>
<accession>A0ABS1BJQ1</accession>
<evidence type="ECO:0000256" key="2">
    <source>
        <dbReference type="ARBA" id="ARBA00022638"/>
    </source>
</evidence>
<proteinExistence type="predicted"/>
<keyword evidence="2" id="KW-0081">Bacteriolytic enzyme</keyword>
<gene>
    <name evidence="6" type="ORF">I5M32_09095</name>
</gene>
<name>A0ABS1BJQ1_9SPHI</name>
<dbReference type="SMART" id="SM00257">
    <property type="entry name" value="LysM"/>
    <property type="match status" value="1"/>
</dbReference>
<dbReference type="EMBL" id="JAEHFY010000011">
    <property type="protein sequence ID" value="MBK0383114.1"/>
    <property type="molecule type" value="Genomic_DNA"/>
</dbReference>
<sequence>MLFSINDNFFKKTLLKIVLLTLFFITLNSRCFSQSVTQNYIEEHKDFSVDLMNKYHLPASIILGVAIHESGSGTSKIARYLNNHFGIKGYNNSTQIRSAYKGFEVAEDSYLNFIDILQSRSKFKILFNKYSDYDYRSWAYGIQRGGYAASRTWASQVIAIIKKYKLYELDNRPIDYVEPVEAVKVNIYYKVKPGDTLGKIALKYHTTVKNLMKRNNLKSPILQIGQKLRIK</sequence>
<keyword evidence="3" id="KW-0378">Hydrolase</keyword>
<evidence type="ECO:0000259" key="5">
    <source>
        <dbReference type="PROSITE" id="PS51782"/>
    </source>
</evidence>
<feature type="domain" description="LysM" evidence="5">
    <location>
        <begin position="187"/>
        <end position="230"/>
    </location>
</feature>
<dbReference type="Gene3D" id="3.10.350.10">
    <property type="entry name" value="LysM domain"/>
    <property type="match status" value="1"/>
</dbReference>
<dbReference type="InterPro" id="IPR002901">
    <property type="entry name" value="MGlyc_endo_b_GlcNAc-like_dom"/>
</dbReference>
<dbReference type="InterPro" id="IPR018392">
    <property type="entry name" value="LysM"/>
</dbReference>
<dbReference type="Pfam" id="PF01476">
    <property type="entry name" value="LysM"/>
    <property type="match status" value="1"/>
</dbReference>
<dbReference type="SUPFAM" id="SSF54106">
    <property type="entry name" value="LysM domain"/>
    <property type="match status" value="1"/>
</dbReference>
<protein>
    <recommendedName>
        <fullName evidence="4">Peptidoglycan hydrolase</fullName>
    </recommendedName>
</protein>
<dbReference type="RefSeq" id="WP_200585920.1">
    <property type="nucleotide sequence ID" value="NZ_JAEHFY010000011.1"/>
</dbReference>
<dbReference type="CDD" id="cd00118">
    <property type="entry name" value="LysM"/>
    <property type="match status" value="1"/>
</dbReference>
<evidence type="ECO:0000313" key="6">
    <source>
        <dbReference type="EMBL" id="MBK0383114.1"/>
    </source>
</evidence>
<evidence type="ECO:0000313" key="7">
    <source>
        <dbReference type="Proteomes" id="UP000660024"/>
    </source>
</evidence>
<dbReference type="InterPro" id="IPR051056">
    <property type="entry name" value="Glycosyl_Hydrolase_73"/>
</dbReference>
<dbReference type="PANTHER" id="PTHR33308">
    <property type="entry name" value="PEPTIDOGLYCAN HYDROLASE FLGJ"/>
    <property type="match status" value="1"/>
</dbReference>
<dbReference type="Proteomes" id="UP000660024">
    <property type="component" value="Unassembled WGS sequence"/>
</dbReference>
<dbReference type="PANTHER" id="PTHR33308:SF9">
    <property type="entry name" value="PEPTIDOGLYCAN HYDROLASE FLGJ"/>
    <property type="match status" value="1"/>
</dbReference>
<evidence type="ECO:0000256" key="3">
    <source>
        <dbReference type="ARBA" id="ARBA00022801"/>
    </source>
</evidence>
<dbReference type="Pfam" id="PF01832">
    <property type="entry name" value="Glucosaminidase"/>
    <property type="match status" value="1"/>
</dbReference>